<feature type="transmembrane region" description="Helical" evidence="6">
    <location>
        <begin position="363"/>
        <end position="385"/>
    </location>
</feature>
<evidence type="ECO:0000259" key="7">
    <source>
        <dbReference type="Pfam" id="PF12698"/>
    </source>
</evidence>
<comment type="caution">
    <text evidence="8">The sequence shown here is derived from an EMBL/GenBank/DDBJ whole genome shotgun (WGS) entry which is preliminary data.</text>
</comment>
<dbReference type="PANTHER" id="PTHR30294:SF29">
    <property type="entry name" value="MULTIDRUG ABC TRANSPORTER PERMEASE YBHS-RELATED"/>
    <property type="match status" value="1"/>
</dbReference>
<evidence type="ECO:0000256" key="6">
    <source>
        <dbReference type="SAM" id="Phobius"/>
    </source>
</evidence>
<keyword evidence="5 6" id="KW-0472">Membrane</keyword>
<evidence type="ECO:0000256" key="4">
    <source>
        <dbReference type="ARBA" id="ARBA00022989"/>
    </source>
</evidence>
<keyword evidence="2" id="KW-1003">Cell membrane</keyword>
<dbReference type="InterPro" id="IPR051449">
    <property type="entry name" value="ABC-2_transporter_component"/>
</dbReference>
<protein>
    <submittedName>
        <fullName evidence="8">ABC transporter permease</fullName>
    </submittedName>
</protein>
<feature type="transmembrane region" description="Helical" evidence="6">
    <location>
        <begin position="241"/>
        <end position="261"/>
    </location>
</feature>
<dbReference type="InterPro" id="IPR013525">
    <property type="entry name" value="ABC2_TM"/>
</dbReference>
<keyword evidence="9" id="KW-1185">Reference proteome</keyword>
<evidence type="ECO:0000313" key="9">
    <source>
        <dbReference type="Proteomes" id="UP001236663"/>
    </source>
</evidence>
<feature type="transmembrane region" description="Helical" evidence="6">
    <location>
        <begin position="21"/>
        <end position="45"/>
    </location>
</feature>
<evidence type="ECO:0000256" key="2">
    <source>
        <dbReference type="ARBA" id="ARBA00022475"/>
    </source>
</evidence>
<accession>A0ABT8C6N3</accession>
<dbReference type="PANTHER" id="PTHR30294">
    <property type="entry name" value="MEMBRANE COMPONENT OF ABC TRANSPORTER YHHJ-RELATED"/>
    <property type="match status" value="1"/>
</dbReference>
<keyword evidence="4 6" id="KW-1133">Transmembrane helix</keyword>
<evidence type="ECO:0000256" key="1">
    <source>
        <dbReference type="ARBA" id="ARBA00004651"/>
    </source>
</evidence>
<dbReference type="Gene3D" id="3.40.190.10">
    <property type="entry name" value="Periplasmic binding protein-like II"/>
    <property type="match status" value="1"/>
</dbReference>
<dbReference type="SUPFAM" id="SSF53850">
    <property type="entry name" value="Periplasmic binding protein-like II"/>
    <property type="match status" value="1"/>
</dbReference>
<feature type="domain" description="ABC-2 type transporter transmembrane" evidence="7">
    <location>
        <begin position="20"/>
        <end position="409"/>
    </location>
</feature>
<feature type="transmembrane region" description="Helical" evidence="6">
    <location>
        <begin position="391"/>
        <end position="410"/>
    </location>
</feature>
<dbReference type="Proteomes" id="UP001236663">
    <property type="component" value="Unassembled WGS sequence"/>
</dbReference>
<evidence type="ECO:0000256" key="3">
    <source>
        <dbReference type="ARBA" id="ARBA00022692"/>
    </source>
</evidence>
<dbReference type="RefSeq" id="WP_163384479.1">
    <property type="nucleotide sequence ID" value="NZ_JAUFQS010000007.1"/>
</dbReference>
<dbReference type="Pfam" id="PF12698">
    <property type="entry name" value="ABC2_membrane_3"/>
    <property type="match status" value="1"/>
</dbReference>
<feature type="transmembrane region" description="Helical" evidence="6">
    <location>
        <begin position="298"/>
        <end position="324"/>
    </location>
</feature>
<feature type="transmembrane region" description="Helical" evidence="6">
    <location>
        <begin position="215"/>
        <end position="235"/>
    </location>
</feature>
<reference evidence="9" key="1">
    <citation type="journal article" date="2019" name="Int. J. Syst. Evol. Microbiol.">
        <title>The Global Catalogue of Microorganisms (GCM) 10K type strain sequencing project: providing services to taxonomists for standard genome sequencing and annotation.</title>
        <authorList>
            <consortium name="The Broad Institute Genomics Platform"/>
            <consortium name="The Broad Institute Genome Sequencing Center for Infectious Disease"/>
            <person name="Wu L."/>
            <person name="Ma J."/>
        </authorList>
    </citation>
    <scope>NUCLEOTIDE SEQUENCE [LARGE SCALE GENOMIC DNA]</scope>
    <source>
        <strain evidence="9">CECT 7706</strain>
    </source>
</reference>
<sequence length="437" mass="48521">MPGKIFLVIKREYLARVKKRSFLLATLITPLIFPTILGLFLWIALSDPSTETPILIEVVDENNAYFLESNEMYTFSYGGLNPEEAKNLVQDGQRFGFLYIPELNLERPQGITFYSEETPALSMVSSLEASLKQKIEEFRLFASGIDPAVLSSLKTNVNIQSIIVGEPGGERVSNSIVNYAVGFLAGILIYTFIFVYGNQIMQGVIEEKSSRIIEILVSSLKPFQLMMGKILGIGAVGLTQFLIWIFLISAVSSLVMGYFGMKMPQQQMLEMSGQEGLFPETGQESIAEMVQLVQGIDFLQLTITFLIYFVGGYLLYGAFFAAIGAAVDSPSDAQQFMFPVTIPLLIAYMGLFIFVLDDPNSRVSYWLSIIPFTSPVAMMGRVSFGVPWQELALSIGLLVAGFLSTTWMAGKIYRIGILVHGTKVGYKVLWKWLKDSG</sequence>
<organism evidence="8 9">
    <name type="scientific">Cyclobacterium jeungdonense</name>
    <dbReference type="NCBI Taxonomy" id="708087"/>
    <lineage>
        <taxon>Bacteria</taxon>
        <taxon>Pseudomonadati</taxon>
        <taxon>Bacteroidota</taxon>
        <taxon>Cytophagia</taxon>
        <taxon>Cytophagales</taxon>
        <taxon>Cyclobacteriaceae</taxon>
        <taxon>Cyclobacterium</taxon>
    </lineage>
</organism>
<evidence type="ECO:0000313" key="8">
    <source>
        <dbReference type="EMBL" id="MDN3688052.1"/>
    </source>
</evidence>
<evidence type="ECO:0000256" key="5">
    <source>
        <dbReference type="ARBA" id="ARBA00023136"/>
    </source>
</evidence>
<keyword evidence="3 6" id="KW-0812">Transmembrane</keyword>
<feature type="transmembrane region" description="Helical" evidence="6">
    <location>
        <begin position="336"/>
        <end position="356"/>
    </location>
</feature>
<name>A0ABT8C6N3_9BACT</name>
<comment type="subcellular location">
    <subcellularLocation>
        <location evidence="1">Cell membrane</location>
        <topology evidence="1">Multi-pass membrane protein</topology>
    </subcellularLocation>
</comment>
<feature type="transmembrane region" description="Helical" evidence="6">
    <location>
        <begin position="176"/>
        <end position="195"/>
    </location>
</feature>
<gene>
    <name evidence="8" type="ORF">QWZ15_09440</name>
</gene>
<proteinExistence type="predicted"/>
<dbReference type="EMBL" id="JAUFQS010000007">
    <property type="protein sequence ID" value="MDN3688052.1"/>
    <property type="molecule type" value="Genomic_DNA"/>
</dbReference>